<keyword evidence="2" id="KW-1185">Reference proteome</keyword>
<dbReference type="AlphaFoldDB" id="A0AAD9WCG2"/>
<name>A0AAD9WCG2_9HELO</name>
<evidence type="ECO:0000313" key="2">
    <source>
        <dbReference type="Proteomes" id="UP001285354"/>
    </source>
</evidence>
<gene>
    <name evidence="1" type="ORF">QTJ16_005527</name>
</gene>
<accession>A0AAD9WCG2</accession>
<organism evidence="1 2">
    <name type="scientific">Diplocarpon rosae</name>
    <dbReference type="NCBI Taxonomy" id="946125"/>
    <lineage>
        <taxon>Eukaryota</taxon>
        <taxon>Fungi</taxon>
        <taxon>Dikarya</taxon>
        <taxon>Ascomycota</taxon>
        <taxon>Pezizomycotina</taxon>
        <taxon>Leotiomycetes</taxon>
        <taxon>Helotiales</taxon>
        <taxon>Drepanopezizaceae</taxon>
        <taxon>Diplocarpon</taxon>
    </lineage>
</organism>
<comment type="caution">
    <text evidence="1">The sequence shown here is derived from an EMBL/GenBank/DDBJ whole genome shotgun (WGS) entry which is preliminary data.</text>
</comment>
<proteinExistence type="predicted"/>
<protein>
    <submittedName>
        <fullName evidence="1">Uncharacterized protein</fullName>
    </submittedName>
</protein>
<dbReference type="EMBL" id="JAUBYV010000008">
    <property type="protein sequence ID" value="KAK2625158.1"/>
    <property type="molecule type" value="Genomic_DNA"/>
</dbReference>
<sequence length="226" mass="25308">MAIVRPPPLDPKNWRNLTLDKHRTRWWTAPSPSGRPAKALFEGLASPAPRQPRGKETEEAVLHPGLTPWMNDWASELNDLLPLGGLDFYDDDIPDDGFSLGSPLEEANFWEHPWMEARAARQAAAASRALARAQQRSLKRKRSVPLTAAGRKRAYRKRAEGAETERVKGRFSRKEEVISGCSLTALVPPRRLLTDRTVIGNEDEDIAHQKSLLEASVDSSDPFKDD</sequence>
<reference evidence="1" key="1">
    <citation type="submission" date="2023-06" db="EMBL/GenBank/DDBJ databases">
        <title>Draft genome of Marssonina rosae.</title>
        <authorList>
            <person name="Cheng Q."/>
        </authorList>
    </citation>
    <scope>NUCLEOTIDE SEQUENCE</scope>
    <source>
        <strain evidence="1">R4</strain>
    </source>
</reference>
<evidence type="ECO:0000313" key="1">
    <source>
        <dbReference type="EMBL" id="KAK2625158.1"/>
    </source>
</evidence>
<dbReference type="Proteomes" id="UP001285354">
    <property type="component" value="Unassembled WGS sequence"/>
</dbReference>